<dbReference type="EMBL" id="JBJHQH010000004">
    <property type="protein sequence ID" value="MFK9091335.1"/>
    <property type="molecule type" value="Genomic_DNA"/>
</dbReference>
<evidence type="ECO:0000259" key="4">
    <source>
        <dbReference type="PROSITE" id="PS51781"/>
    </source>
</evidence>
<sequence length="591" mass="64363">MFKKFILLLLSIILVFGTFLPQGKSIAASGSLTISSDTVNVRGGPSLSYPLVKIAKRGEKYSIVKEKGDWVEIQLSLGKTGWVVNWLVTKDNEPKKTAAASSGGSKNTIAKANTDQLRVRSGPGTSFQIVGFLTKGQEVTVLDQNENWYKITSSFGEGWVVRDYLELKTDKQENKQTPAPSKNTTDTGMVNGDTLNVRREPSASSPIIGKLAKGTSVTIYSKQNNWLEIGFSNLKGWANAEFINTETGASKDTPTPKKELSGINGTITAGSLSVRSGSSMDSNIIGTVTMGQSFAILEENNNWVKIEFKNGSFGWVAGWYLDKTTGKSQSGQAQKESKITILHNGTNIRKEADGQSDVVVLANEGEVFPVKRIVNDWYEVILKDGETGYVAGWIVSINGTNSQIQKSGAESYLKNKTIVLDPGHGGVDNGTTGASGTLEKELTLRTARLLYDKLRAAGANVYLTRNNDSFIPLPSRVSAAESYNADAFVSIHYDSSLDQSTRGMTGYYYHIYQKSLADTLFASTVGQTKLNDRGVRIGDFHVIRENNRKAVLMELGYLSNPEEEMTLNSSGFQENAASGLYNGLARFFKAN</sequence>
<evidence type="ECO:0000256" key="1">
    <source>
        <dbReference type="ARBA" id="ARBA00022801"/>
    </source>
</evidence>
<evidence type="ECO:0000313" key="6">
    <source>
        <dbReference type="Proteomes" id="UP001623041"/>
    </source>
</evidence>
<dbReference type="PROSITE" id="PS51781">
    <property type="entry name" value="SH3B"/>
    <property type="match status" value="5"/>
</dbReference>
<proteinExistence type="predicted"/>
<dbReference type="SMART" id="SM00287">
    <property type="entry name" value="SH3b"/>
    <property type="match status" value="5"/>
</dbReference>
<dbReference type="RefSeq" id="WP_406580005.1">
    <property type="nucleotide sequence ID" value="NZ_JBJHQH010000004.1"/>
</dbReference>
<dbReference type="Gene3D" id="3.40.630.40">
    <property type="entry name" value="Zn-dependent exopeptidases"/>
    <property type="match status" value="1"/>
</dbReference>
<dbReference type="Gene3D" id="2.30.30.40">
    <property type="entry name" value="SH3 Domains"/>
    <property type="match status" value="5"/>
</dbReference>
<keyword evidence="1" id="KW-0378">Hydrolase</keyword>
<dbReference type="InterPro" id="IPR002508">
    <property type="entry name" value="MurNAc-LAA_cat"/>
</dbReference>
<keyword evidence="2" id="KW-0961">Cell wall biogenesis/degradation</keyword>
<protein>
    <submittedName>
        <fullName evidence="5">SH3 domain-containing protein</fullName>
    </submittedName>
</protein>
<dbReference type="PANTHER" id="PTHR34408">
    <property type="entry name" value="FAMILY PROTEIN, PUTATIVE-RELATED"/>
    <property type="match status" value="1"/>
</dbReference>
<dbReference type="SUPFAM" id="SSF53187">
    <property type="entry name" value="Zn-dependent exopeptidases"/>
    <property type="match status" value="1"/>
</dbReference>
<keyword evidence="6" id="KW-1185">Reference proteome</keyword>
<dbReference type="CDD" id="cd02696">
    <property type="entry name" value="MurNAc-LAA"/>
    <property type="match status" value="1"/>
</dbReference>
<dbReference type="InterPro" id="IPR017293">
    <property type="entry name" value="N-acetylmuramoyl-L-ala_amidase"/>
</dbReference>
<dbReference type="Proteomes" id="UP001623041">
    <property type="component" value="Unassembled WGS sequence"/>
</dbReference>
<feature type="domain" description="SH3b" evidence="4">
    <location>
        <begin position="185"/>
        <end position="247"/>
    </location>
</feature>
<name>A0ABW8RGF8_9BACI</name>
<evidence type="ECO:0000313" key="5">
    <source>
        <dbReference type="EMBL" id="MFK9091335.1"/>
    </source>
</evidence>
<feature type="compositionally biased region" description="Polar residues" evidence="3">
    <location>
        <begin position="175"/>
        <end position="188"/>
    </location>
</feature>
<dbReference type="InterPro" id="IPR003646">
    <property type="entry name" value="SH3-like_bac-type"/>
</dbReference>
<feature type="domain" description="SH3b" evidence="4">
    <location>
        <begin position="334"/>
        <end position="398"/>
    </location>
</feature>
<feature type="domain" description="SH3b" evidence="4">
    <location>
        <begin position="105"/>
        <end position="169"/>
    </location>
</feature>
<dbReference type="SMART" id="SM00646">
    <property type="entry name" value="Ami_3"/>
    <property type="match status" value="1"/>
</dbReference>
<feature type="domain" description="SH3b" evidence="4">
    <location>
        <begin position="29"/>
        <end position="91"/>
    </location>
</feature>
<organism evidence="5 6">
    <name type="scientific">Bacillus salipaludis</name>
    <dbReference type="NCBI Taxonomy" id="2547811"/>
    <lineage>
        <taxon>Bacteria</taxon>
        <taxon>Bacillati</taxon>
        <taxon>Bacillota</taxon>
        <taxon>Bacilli</taxon>
        <taxon>Bacillales</taxon>
        <taxon>Bacillaceae</taxon>
        <taxon>Bacillus</taxon>
    </lineage>
</organism>
<feature type="domain" description="SH3b" evidence="4">
    <location>
        <begin position="262"/>
        <end position="325"/>
    </location>
</feature>
<reference evidence="5 6" key="1">
    <citation type="submission" date="2024-11" db="EMBL/GenBank/DDBJ databases">
        <authorList>
            <person name="Lucas J.A."/>
        </authorList>
    </citation>
    <scope>NUCLEOTIDE SEQUENCE [LARGE SCALE GENOMIC DNA]</scope>
    <source>
        <strain evidence="5 6">Z 5.4</strain>
    </source>
</reference>
<accession>A0ABW8RGF8</accession>
<dbReference type="PANTHER" id="PTHR34408:SF1">
    <property type="entry name" value="GLYCOSYL HYDROLASE FAMILY 19 DOMAIN-CONTAINING PROTEIN HI_1415"/>
    <property type="match status" value="1"/>
</dbReference>
<dbReference type="Pfam" id="PF08239">
    <property type="entry name" value="SH3_3"/>
    <property type="match status" value="5"/>
</dbReference>
<gene>
    <name evidence="5" type="ORF">ACJEBI_07555</name>
</gene>
<dbReference type="Pfam" id="PF01520">
    <property type="entry name" value="Amidase_3"/>
    <property type="match status" value="1"/>
</dbReference>
<evidence type="ECO:0000256" key="3">
    <source>
        <dbReference type="SAM" id="MobiDB-lite"/>
    </source>
</evidence>
<feature type="region of interest" description="Disordered" evidence="3">
    <location>
        <begin position="171"/>
        <end position="202"/>
    </location>
</feature>
<dbReference type="PIRSF" id="PIRSF037846">
    <property type="entry name" value="Autolysin_YrvJ_prd"/>
    <property type="match status" value="1"/>
</dbReference>
<evidence type="ECO:0000256" key="2">
    <source>
        <dbReference type="ARBA" id="ARBA00023316"/>
    </source>
</evidence>
<dbReference type="InterPro" id="IPR052354">
    <property type="entry name" value="Cell_Wall_Dynamics_Protein"/>
</dbReference>
<comment type="caution">
    <text evidence="5">The sequence shown here is derived from an EMBL/GenBank/DDBJ whole genome shotgun (WGS) entry which is preliminary data.</text>
</comment>